<sequence>MKKVTALNQRALLGILSIGEQRTIRSEPFDEIEIEDSQANFLSQGSSVGSLGAGCYFLPTILALVSFDSASSSNSSSKGKRTVGVARLSEAAN</sequence>
<accession>A0AAV6MM79</accession>
<protein>
    <submittedName>
        <fullName evidence="2">Uncharacterized protein</fullName>
    </submittedName>
</protein>
<dbReference type="Proteomes" id="UP000685013">
    <property type="component" value="Chromosome 13"/>
</dbReference>
<feature type="region of interest" description="Disordered" evidence="1">
    <location>
        <begin position="70"/>
        <end position="93"/>
    </location>
</feature>
<proteinExistence type="predicted"/>
<evidence type="ECO:0000313" key="3">
    <source>
        <dbReference type="Proteomes" id="UP000685013"/>
    </source>
</evidence>
<dbReference type="AlphaFoldDB" id="A0AAV6MM79"/>
<reference evidence="2 3" key="1">
    <citation type="journal article" date="2021" name="Hortic Res">
        <title>The domestication of Cucurbita argyrosperma as revealed by the genome of its wild relative.</title>
        <authorList>
            <person name="Barrera-Redondo J."/>
            <person name="Sanchez-de la Vega G."/>
            <person name="Aguirre-Liguori J.A."/>
            <person name="Castellanos-Morales G."/>
            <person name="Gutierrez-Guerrero Y.T."/>
            <person name="Aguirre-Dugua X."/>
            <person name="Aguirre-Planter E."/>
            <person name="Tenaillon M.I."/>
            <person name="Lira-Saade R."/>
            <person name="Eguiarte L.E."/>
        </authorList>
    </citation>
    <scope>NUCLEOTIDE SEQUENCE [LARGE SCALE GENOMIC DNA]</scope>
    <source>
        <strain evidence="2">JBR-2021</strain>
    </source>
</reference>
<evidence type="ECO:0000256" key="1">
    <source>
        <dbReference type="SAM" id="MobiDB-lite"/>
    </source>
</evidence>
<dbReference type="EMBL" id="JAGKQH010000013">
    <property type="protein sequence ID" value="KAG6583623.1"/>
    <property type="molecule type" value="Genomic_DNA"/>
</dbReference>
<evidence type="ECO:0000313" key="2">
    <source>
        <dbReference type="EMBL" id="KAG6583623.1"/>
    </source>
</evidence>
<keyword evidence="3" id="KW-1185">Reference proteome</keyword>
<gene>
    <name evidence="2" type="ORF">SDJN03_19555</name>
</gene>
<feature type="non-terminal residue" evidence="2">
    <location>
        <position position="1"/>
    </location>
</feature>
<organism evidence="2 3">
    <name type="scientific">Cucurbita argyrosperma subsp. sororia</name>
    <dbReference type="NCBI Taxonomy" id="37648"/>
    <lineage>
        <taxon>Eukaryota</taxon>
        <taxon>Viridiplantae</taxon>
        <taxon>Streptophyta</taxon>
        <taxon>Embryophyta</taxon>
        <taxon>Tracheophyta</taxon>
        <taxon>Spermatophyta</taxon>
        <taxon>Magnoliopsida</taxon>
        <taxon>eudicotyledons</taxon>
        <taxon>Gunneridae</taxon>
        <taxon>Pentapetalae</taxon>
        <taxon>rosids</taxon>
        <taxon>fabids</taxon>
        <taxon>Cucurbitales</taxon>
        <taxon>Cucurbitaceae</taxon>
        <taxon>Cucurbiteae</taxon>
        <taxon>Cucurbita</taxon>
    </lineage>
</organism>
<comment type="caution">
    <text evidence="2">The sequence shown here is derived from an EMBL/GenBank/DDBJ whole genome shotgun (WGS) entry which is preliminary data.</text>
</comment>
<name>A0AAV6MM79_9ROSI</name>